<keyword evidence="5 7" id="KW-1133">Transmembrane helix</keyword>
<keyword evidence="6 7" id="KW-0472">Membrane</keyword>
<gene>
    <name evidence="8" type="primary">SLC29A1</name>
    <name evidence="8" type="ORF">EVAR_82792_1</name>
</gene>
<comment type="caution">
    <text evidence="8">The sequence shown here is derived from an EMBL/GenBank/DDBJ whole genome shotgun (WGS) entry which is preliminary data.</text>
</comment>
<accession>A0A4C1UMS2</accession>
<dbReference type="InterPro" id="IPR002259">
    <property type="entry name" value="Eqnu_transpt"/>
</dbReference>
<organism evidence="8 9">
    <name type="scientific">Eumeta variegata</name>
    <name type="common">Bagworm moth</name>
    <name type="synonym">Eumeta japonica</name>
    <dbReference type="NCBI Taxonomy" id="151549"/>
    <lineage>
        <taxon>Eukaryota</taxon>
        <taxon>Metazoa</taxon>
        <taxon>Ecdysozoa</taxon>
        <taxon>Arthropoda</taxon>
        <taxon>Hexapoda</taxon>
        <taxon>Insecta</taxon>
        <taxon>Pterygota</taxon>
        <taxon>Neoptera</taxon>
        <taxon>Endopterygota</taxon>
        <taxon>Lepidoptera</taxon>
        <taxon>Glossata</taxon>
        <taxon>Ditrysia</taxon>
        <taxon>Tineoidea</taxon>
        <taxon>Psychidae</taxon>
        <taxon>Oiketicinae</taxon>
        <taxon>Eumeta</taxon>
    </lineage>
</organism>
<dbReference type="GO" id="GO:0005886">
    <property type="term" value="C:plasma membrane"/>
    <property type="evidence" value="ECO:0007669"/>
    <property type="project" value="TreeGrafter"/>
</dbReference>
<name>A0A4C1UMS2_EUMVA</name>
<feature type="transmembrane region" description="Helical" evidence="7">
    <location>
        <begin position="235"/>
        <end position="256"/>
    </location>
</feature>
<evidence type="ECO:0000256" key="2">
    <source>
        <dbReference type="ARBA" id="ARBA00007965"/>
    </source>
</evidence>
<keyword evidence="4 7" id="KW-0812">Transmembrane</keyword>
<feature type="transmembrane region" description="Helical" evidence="7">
    <location>
        <begin position="202"/>
        <end position="223"/>
    </location>
</feature>
<sequence>MTLCDINKGNFFILGWDAGGEGEKAPFLRNEPVKLTPAWEGTNLPNDTLNLKGIAMDLVPPKDKWKLIYMTLLLHGLGTLTAWNMFITSKDYFVKYKLENAPHYSANFLQYIGFACQIPNLIFSWLNVFVRVGGDLTTRIVWSLSIEVLIFVVTVVLAMVDSSDWPVTFFWVTFVLLFIMNSFNAIFQNCVYGVAARLPPQYTGAVVLGSNICGTLVTLLEWTSSAYTSSYRTGAIYYFIGGMLVLLACFDTYFALPLNRFYRYHDTLQQRSLRAHPTLAATDAAARSEGPRKVPYGTIMGQCWLEYYNVFITFFVTLAIFPAVHSDIKPVTTQLDFLKDNFQRITCFLTFNFMAMIGNITASLWSFATNSLSVDVLIPNSCQSTARSSAVDRDDDTAHTTYPRVLVLQLSPEERCTRLAGVHKLRLALLGVRSLHGMELWPLQFSWDDVCAEAEMRREEDSVGKRYTRTLHQTQAAIQSGRVSKVTHENAAPAGMIAAAFLVTGIVSGITFSRLAPVLIAVSSVRELF</sequence>
<dbReference type="PANTHER" id="PTHR10332:SF80">
    <property type="entry name" value="EQUILIBRATIVE NUCLEOSIDE TRANSPORTER 2, ISOFORM A"/>
    <property type="match status" value="1"/>
</dbReference>
<feature type="transmembrane region" description="Helical" evidence="7">
    <location>
        <begin position="307"/>
        <end position="324"/>
    </location>
</feature>
<dbReference type="OrthoDB" id="1856718at2759"/>
<keyword evidence="9" id="KW-1185">Reference proteome</keyword>
<evidence type="ECO:0000256" key="7">
    <source>
        <dbReference type="SAM" id="Phobius"/>
    </source>
</evidence>
<proteinExistence type="inferred from homology"/>
<feature type="transmembrane region" description="Helical" evidence="7">
    <location>
        <begin position="167"/>
        <end position="187"/>
    </location>
</feature>
<keyword evidence="3" id="KW-0813">Transport</keyword>
<feature type="transmembrane region" description="Helical" evidence="7">
    <location>
        <begin position="67"/>
        <end position="87"/>
    </location>
</feature>
<dbReference type="STRING" id="151549.A0A4C1UMS2"/>
<comment type="similarity">
    <text evidence="2">Belongs to the SLC29A/ENT transporter (TC 2.A.57) family.</text>
</comment>
<evidence type="ECO:0000313" key="8">
    <source>
        <dbReference type="EMBL" id="GBP27743.1"/>
    </source>
</evidence>
<dbReference type="Pfam" id="PF01733">
    <property type="entry name" value="Nucleoside_tran"/>
    <property type="match status" value="1"/>
</dbReference>
<evidence type="ECO:0000313" key="9">
    <source>
        <dbReference type="Proteomes" id="UP000299102"/>
    </source>
</evidence>
<dbReference type="PANTHER" id="PTHR10332">
    <property type="entry name" value="EQUILIBRATIVE NUCLEOSIDE TRANSPORTER"/>
    <property type="match status" value="1"/>
</dbReference>
<reference evidence="8 9" key="1">
    <citation type="journal article" date="2019" name="Commun. Biol.">
        <title>The bagworm genome reveals a unique fibroin gene that provides high tensile strength.</title>
        <authorList>
            <person name="Kono N."/>
            <person name="Nakamura H."/>
            <person name="Ohtoshi R."/>
            <person name="Tomita M."/>
            <person name="Numata K."/>
            <person name="Arakawa K."/>
        </authorList>
    </citation>
    <scope>NUCLEOTIDE SEQUENCE [LARGE SCALE GENOMIC DNA]</scope>
</reference>
<dbReference type="GO" id="GO:0005337">
    <property type="term" value="F:nucleoside transmembrane transporter activity"/>
    <property type="evidence" value="ECO:0007669"/>
    <property type="project" value="InterPro"/>
</dbReference>
<dbReference type="AlphaFoldDB" id="A0A4C1UMS2"/>
<evidence type="ECO:0000256" key="3">
    <source>
        <dbReference type="ARBA" id="ARBA00022448"/>
    </source>
</evidence>
<evidence type="ECO:0000256" key="4">
    <source>
        <dbReference type="ARBA" id="ARBA00022692"/>
    </source>
</evidence>
<feature type="transmembrane region" description="Helical" evidence="7">
    <location>
        <begin position="108"/>
        <end position="128"/>
    </location>
</feature>
<evidence type="ECO:0000256" key="5">
    <source>
        <dbReference type="ARBA" id="ARBA00022989"/>
    </source>
</evidence>
<dbReference type="Proteomes" id="UP000299102">
    <property type="component" value="Unassembled WGS sequence"/>
</dbReference>
<protein>
    <submittedName>
        <fullName evidence="8">Equilibrative nucleoside transporter 1</fullName>
    </submittedName>
</protein>
<evidence type="ECO:0000256" key="6">
    <source>
        <dbReference type="ARBA" id="ARBA00023136"/>
    </source>
</evidence>
<dbReference type="PRINTS" id="PR01130">
    <property type="entry name" value="DERENTRNSPRT"/>
</dbReference>
<dbReference type="EMBL" id="BGZK01000198">
    <property type="protein sequence ID" value="GBP27743.1"/>
    <property type="molecule type" value="Genomic_DNA"/>
</dbReference>
<feature type="transmembrane region" description="Helical" evidence="7">
    <location>
        <begin position="345"/>
        <end position="368"/>
    </location>
</feature>
<evidence type="ECO:0000256" key="1">
    <source>
        <dbReference type="ARBA" id="ARBA00004141"/>
    </source>
</evidence>
<comment type="subcellular location">
    <subcellularLocation>
        <location evidence="1">Membrane</location>
        <topology evidence="1">Multi-pass membrane protein</topology>
    </subcellularLocation>
</comment>
<feature type="transmembrane region" description="Helical" evidence="7">
    <location>
        <begin position="140"/>
        <end position="160"/>
    </location>
</feature>